<comment type="similarity">
    <text evidence="1 2">Belongs to the dTDP-4-dehydrorhamnose reductase family.</text>
</comment>
<evidence type="ECO:0000256" key="2">
    <source>
        <dbReference type="RuleBase" id="RU364082"/>
    </source>
</evidence>
<dbReference type="GO" id="GO:0019305">
    <property type="term" value="P:dTDP-rhamnose biosynthetic process"/>
    <property type="evidence" value="ECO:0007669"/>
    <property type="project" value="UniProtKB-UniPathway"/>
</dbReference>
<dbReference type="GO" id="GO:0008831">
    <property type="term" value="F:dTDP-4-dehydrorhamnose reductase activity"/>
    <property type="evidence" value="ECO:0007669"/>
    <property type="project" value="UniProtKB-EC"/>
</dbReference>
<gene>
    <name evidence="4" type="ordered locus">Sulac_3288</name>
</gene>
<keyword evidence="2" id="KW-0560">Oxidoreductase</keyword>
<dbReference type="PANTHER" id="PTHR10491">
    <property type="entry name" value="DTDP-4-DEHYDRORHAMNOSE REDUCTASE"/>
    <property type="match status" value="1"/>
</dbReference>
<organism evidence="4 5">
    <name type="scientific">Sulfobacillus acidophilus (strain ATCC 700253 / DSM 10332 / NAL)</name>
    <dbReference type="NCBI Taxonomy" id="679936"/>
    <lineage>
        <taxon>Bacteria</taxon>
        <taxon>Bacillati</taxon>
        <taxon>Bacillota</taxon>
        <taxon>Clostridia</taxon>
        <taxon>Eubacteriales</taxon>
        <taxon>Clostridiales Family XVII. Incertae Sedis</taxon>
        <taxon>Sulfobacillus</taxon>
    </lineage>
</organism>
<dbReference type="STRING" id="679936.Sulac_3288"/>
<dbReference type="Gene3D" id="3.40.50.720">
    <property type="entry name" value="NAD(P)-binding Rossmann-like Domain"/>
    <property type="match status" value="1"/>
</dbReference>
<name>G8TT34_SULAD</name>
<dbReference type="KEGG" id="sap:Sulac_3288"/>
<comment type="function">
    <text evidence="2">Catalyzes the reduction of dTDP-6-deoxy-L-lyxo-4-hexulose to yield dTDP-L-rhamnose.</text>
</comment>
<dbReference type="Proteomes" id="UP000005439">
    <property type="component" value="Chromosome"/>
</dbReference>
<reference evidence="5" key="1">
    <citation type="submission" date="2011-12" db="EMBL/GenBank/DDBJ databases">
        <title>The complete genome of chromosome of Sulfobacillus acidophilus DSM 10332.</title>
        <authorList>
            <person name="Lucas S."/>
            <person name="Han J."/>
            <person name="Lapidus A."/>
            <person name="Bruce D."/>
            <person name="Goodwin L."/>
            <person name="Pitluck S."/>
            <person name="Peters L."/>
            <person name="Kyrpides N."/>
            <person name="Mavromatis K."/>
            <person name="Ivanova N."/>
            <person name="Mikhailova N."/>
            <person name="Chertkov O."/>
            <person name="Saunders E."/>
            <person name="Detter J.C."/>
            <person name="Tapia R."/>
            <person name="Han C."/>
            <person name="Land M."/>
            <person name="Hauser L."/>
            <person name="Markowitz V."/>
            <person name="Cheng J.-F."/>
            <person name="Hugenholtz P."/>
            <person name="Woyke T."/>
            <person name="Wu D."/>
            <person name="Pukall R."/>
            <person name="Gehrich-Schroeter G."/>
            <person name="Schneider S."/>
            <person name="Klenk H.-P."/>
            <person name="Eisen J.A."/>
        </authorList>
    </citation>
    <scope>NUCLEOTIDE SEQUENCE [LARGE SCALE GENOMIC DNA]</scope>
    <source>
        <strain evidence="5">ATCC 700253 / DSM 10332 / NAL</strain>
    </source>
</reference>
<dbReference type="SUPFAM" id="SSF51735">
    <property type="entry name" value="NAD(P)-binding Rossmann-fold domains"/>
    <property type="match status" value="1"/>
</dbReference>
<dbReference type="CDD" id="cd05254">
    <property type="entry name" value="dTDP_HR_like_SDR_e"/>
    <property type="match status" value="1"/>
</dbReference>
<keyword evidence="5" id="KW-1185">Reference proteome</keyword>
<keyword evidence="2" id="KW-0521">NADP</keyword>
<sequence length="287" mass="31746">MPGSPRHLVIGASGQVGGALWKALSADSRLTVTGTYGSRETPGLYPLDMTDATRVEEAFSAWRPDVVWLPAAQADVDACQRDPDGSARINVTGPYTVMQAAAERRATLVFYSTDYVFDGEAGPYDETAPTHPLQHYGSQKTEAERLLLQYEKTVVIRPAWIYSREPGPRNFIWRLVHAARTHQPIRAAVDQISTPTPADALATMSIRAVDDGFRGILHLVGPERLSRYQLTENILRLAGLTNVTIEPVTLALLKLPAPRPLNGGLITQYSTYRITESLHDLPWDQFR</sequence>
<protein>
    <recommendedName>
        <fullName evidence="2">dTDP-4-dehydrorhamnose reductase</fullName>
        <ecNumber evidence="2">1.1.1.133</ecNumber>
    </recommendedName>
</protein>
<dbReference type="EC" id="1.1.1.133" evidence="2"/>
<dbReference type="InterPro" id="IPR005913">
    <property type="entry name" value="dTDP_dehydrorham_reduct"/>
</dbReference>
<evidence type="ECO:0000313" key="4">
    <source>
        <dbReference type="EMBL" id="AEW06734.1"/>
    </source>
</evidence>
<dbReference type="AlphaFoldDB" id="G8TT34"/>
<dbReference type="PATRIC" id="fig|679936.5.peg.3399"/>
<evidence type="ECO:0000259" key="3">
    <source>
        <dbReference type="Pfam" id="PF04321"/>
    </source>
</evidence>
<proteinExistence type="inferred from homology"/>
<dbReference type="HOGENOM" id="CLU_045518_2_1_9"/>
<dbReference type="InterPro" id="IPR029903">
    <property type="entry name" value="RmlD-like-bd"/>
</dbReference>
<dbReference type="UniPathway" id="UPA00124"/>
<dbReference type="EMBL" id="CP003179">
    <property type="protein sequence ID" value="AEW06734.1"/>
    <property type="molecule type" value="Genomic_DNA"/>
</dbReference>
<accession>G8TT34</accession>
<feature type="domain" description="RmlD-like substrate binding" evidence="3">
    <location>
        <begin position="8"/>
        <end position="268"/>
    </location>
</feature>
<evidence type="ECO:0000256" key="1">
    <source>
        <dbReference type="ARBA" id="ARBA00010944"/>
    </source>
</evidence>
<dbReference type="PANTHER" id="PTHR10491:SF4">
    <property type="entry name" value="METHIONINE ADENOSYLTRANSFERASE 2 SUBUNIT BETA"/>
    <property type="match status" value="1"/>
</dbReference>
<dbReference type="Pfam" id="PF04321">
    <property type="entry name" value="RmlD_sub_bind"/>
    <property type="match status" value="1"/>
</dbReference>
<comment type="pathway">
    <text evidence="2">Carbohydrate biosynthesis; dTDP-L-rhamnose biosynthesis.</text>
</comment>
<evidence type="ECO:0000313" key="5">
    <source>
        <dbReference type="Proteomes" id="UP000005439"/>
    </source>
</evidence>
<dbReference type="InterPro" id="IPR036291">
    <property type="entry name" value="NAD(P)-bd_dom_sf"/>
</dbReference>
<reference evidence="4 5" key="2">
    <citation type="journal article" date="2012" name="Stand. Genomic Sci.">
        <title>Complete genome sequence of the moderately thermophilic mineral-sulfide-oxidizing firmicute Sulfobacillus acidophilus type strain (NAL(T)).</title>
        <authorList>
            <person name="Anderson I."/>
            <person name="Chertkov O."/>
            <person name="Chen A."/>
            <person name="Saunders E."/>
            <person name="Lapidus A."/>
            <person name="Nolan M."/>
            <person name="Lucas S."/>
            <person name="Hammon N."/>
            <person name="Deshpande S."/>
            <person name="Cheng J.F."/>
            <person name="Han C."/>
            <person name="Tapia R."/>
            <person name="Goodwin L.A."/>
            <person name="Pitluck S."/>
            <person name="Liolios K."/>
            <person name="Pagani I."/>
            <person name="Ivanova N."/>
            <person name="Mikhailova N."/>
            <person name="Pati A."/>
            <person name="Palaniappan K."/>
            <person name="Land M."/>
            <person name="Pan C."/>
            <person name="Rohde M."/>
            <person name="Pukall R."/>
            <person name="Goker M."/>
            <person name="Detter J.C."/>
            <person name="Woyke T."/>
            <person name="Bristow J."/>
            <person name="Eisen J.A."/>
            <person name="Markowitz V."/>
            <person name="Hugenholtz P."/>
            <person name="Kyrpides N.C."/>
            <person name="Klenk H.P."/>
            <person name="Mavromatis K."/>
        </authorList>
    </citation>
    <scope>NUCLEOTIDE SEQUENCE [LARGE SCALE GENOMIC DNA]</scope>
    <source>
        <strain evidence="5">ATCC 700253 / DSM 10332 / NAL</strain>
    </source>
</reference>